<dbReference type="HOGENOM" id="CLU_2222459_0_0_1"/>
<feature type="region of interest" description="Disordered" evidence="1">
    <location>
        <begin position="82"/>
        <end position="106"/>
    </location>
</feature>
<name>C0NJS2_AJECG</name>
<evidence type="ECO:0000256" key="1">
    <source>
        <dbReference type="SAM" id="MobiDB-lite"/>
    </source>
</evidence>
<sequence>MIPPQFWWLNILLLYLADNETKDWFFKGQQPKHGWRNVEWNTAKVAWRLVAAATAPISHPQALGRAHTEVTYLVEATWNEGSVGTNNLPKSQTLRQPTPYTVGNEK</sequence>
<accession>C0NJS2</accession>
<dbReference type="Proteomes" id="UP000001631">
    <property type="component" value="Unassembled WGS sequence"/>
</dbReference>
<gene>
    <name evidence="3" type="ORF">HCBG_03402</name>
</gene>
<organism evidence="3 4">
    <name type="scientific">Ajellomyces capsulatus (strain G186AR / H82 / ATCC MYA-2454 / RMSCC 2432)</name>
    <name type="common">Darling's disease fungus</name>
    <name type="synonym">Histoplasma capsulatum</name>
    <dbReference type="NCBI Taxonomy" id="447093"/>
    <lineage>
        <taxon>Eukaryota</taxon>
        <taxon>Fungi</taxon>
        <taxon>Dikarya</taxon>
        <taxon>Ascomycota</taxon>
        <taxon>Pezizomycotina</taxon>
        <taxon>Eurotiomycetes</taxon>
        <taxon>Eurotiomycetidae</taxon>
        <taxon>Onygenales</taxon>
        <taxon>Ajellomycetaceae</taxon>
        <taxon>Histoplasma</taxon>
    </lineage>
</organism>
<evidence type="ECO:0000313" key="3">
    <source>
        <dbReference type="EMBL" id="EEH08113.1"/>
    </source>
</evidence>
<proteinExistence type="predicted"/>
<feature type="signal peptide" evidence="2">
    <location>
        <begin position="1"/>
        <end position="21"/>
    </location>
</feature>
<protein>
    <submittedName>
        <fullName evidence="3">Uncharacterized protein</fullName>
    </submittedName>
</protein>
<reference evidence="3" key="1">
    <citation type="submission" date="2009-02" db="EMBL/GenBank/DDBJ databases">
        <title>The Genome Sequence of Ajellomyces capsulatus strain G186AR.</title>
        <authorList>
            <consortium name="The Broad Institute Genome Sequencing Platform"/>
            <person name="Champion M."/>
            <person name="Cuomo C."/>
            <person name="Ma L.-J."/>
            <person name="Henn M.R."/>
            <person name="Sil A."/>
            <person name="Goldman B."/>
            <person name="Young S.K."/>
            <person name="Kodira C.D."/>
            <person name="Zeng Q."/>
            <person name="Koehrsen M."/>
            <person name="Alvarado L."/>
            <person name="Berlin A."/>
            <person name="Borenstein D."/>
            <person name="Chen Z."/>
            <person name="Engels R."/>
            <person name="Freedman E."/>
            <person name="Gellesch M."/>
            <person name="Goldberg J."/>
            <person name="Griggs A."/>
            <person name="Gujja S."/>
            <person name="Heiman D."/>
            <person name="Hepburn T."/>
            <person name="Howarth C."/>
            <person name="Jen D."/>
            <person name="Larson L."/>
            <person name="Lewis B."/>
            <person name="Mehta T."/>
            <person name="Park D."/>
            <person name="Pearson M."/>
            <person name="Roberts A."/>
            <person name="Saif S."/>
            <person name="Shea T."/>
            <person name="Shenoy N."/>
            <person name="Sisk P."/>
            <person name="Stolte C."/>
            <person name="Sykes S."/>
            <person name="Walk T."/>
            <person name="White J."/>
            <person name="Yandava C."/>
            <person name="Klein B."/>
            <person name="McEwen J.G."/>
            <person name="Puccia R."/>
            <person name="Goldman G.H."/>
            <person name="Felipe M.S."/>
            <person name="Nino-Vega G."/>
            <person name="San-Blas G."/>
            <person name="Taylor J."/>
            <person name="Mendoza L."/>
            <person name="Galagan J."/>
            <person name="Nusbaum C."/>
            <person name="Birren B."/>
        </authorList>
    </citation>
    <scope>NUCLEOTIDE SEQUENCE</scope>
    <source>
        <strain evidence="3">G186AR</strain>
    </source>
</reference>
<dbReference type="InParanoid" id="C0NJS2"/>
<keyword evidence="4" id="KW-1185">Reference proteome</keyword>
<feature type="chain" id="PRO_5002901244" evidence="2">
    <location>
        <begin position="22"/>
        <end position="106"/>
    </location>
</feature>
<dbReference type="GeneID" id="69036418"/>
<evidence type="ECO:0000256" key="2">
    <source>
        <dbReference type="SAM" id="SignalP"/>
    </source>
</evidence>
<keyword evidence="2" id="KW-0732">Signal</keyword>
<dbReference type="AlphaFoldDB" id="C0NJS2"/>
<dbReference type="RefSeq" id="XP_045288594.1">
    <property type="nucleotide sequence ID" value="XM_045430451.1"/>
</dbReference>
<dbReference type="EMBL" id="GG663366">
    <property type="protein sequence ID" value="EEH08113.1"/>
    <property type="molecule type" value="Genomic_DNA"/>
</dbReference>
<evidence type="ECO:0000313" key="4">
    <source>
        <dbReference type="Proteomes" id="UP000001631"/>
    </source>
</evidence>